<dbReference type="Gene3D" id="1.10.565.10">
    <property type="entry name" value="Retinoid X Receptor"/>
    <property type="match status" value="1"/>
</dbReference>
<dbReference type="GO" id="GO:0031963">
    <property type="term" value="F:nuclear cortisol receptor activity"/>
    <property type="evidence" value="ECO:0007669"/>
    <property type="project" value="UniProtKB-ARBA"/>
</dbReference>
<evidence type="ECO:0000256" key="11">
    <source>
        <dbReference type="ARBA" id="ARBA00023121"/>
    </source>
</evidence>
<keyword evidence="11" id="KW-0446">Lipid-binding</keyword>
<dbReference type="FunFam" id="3.30.50.10:FF:000024">
    <property type="entry name" value="Androgen receptor"/>
    <property type="match status" value="1"/>
</dbReference>
<dbReference type="SUPFAM" id="SSF48508">
    <property type="entry name" value="Nuclear receptor ligand-binding domain"/>
    <property type="match status" value="1"/>
</dbReference>
<reference evidence="21" key="2">
    <citation type="submission" date="2025-08" db="UniProtKB">
        <authorList>
            <consortium name="Ensembl"/>
        </authorList>
    </citation>
    <scope>IDENTIFICATION</scope>
</reference>
<keyword evidence="13 18" id="KW-0804">Transcription</keyword>
<comment type="similarity">
    <text evidence="3">Belongs to the nuclear hormone receptor family. NR3 subfamily.</text>
</comment>
<dbReference type="InterPro" id="IPR013088">
    <property type="entry name" value="Znf_NHR/GATA"/>
</dbReference>
<dbReference type="CDD" id="cd06947">
    <property type="entry name" value="NR_LBD_GR_Like"/>
    <property type="match status" value="1"/>
</dbReference>
<keyword evidence="6" id="KW-0754">Steroid-binding</keyword>
<dbReference type="SUPFAM" id="SSF57716">
    <property type="entry name" value="Glucocorticoid receptor-like (DNA-binding domain)"/>
    <property type="match status" value="1"/>
</dbReference>
<evidence type="ECO:0000256" key="9">
    <source>
        <dbReference type="ARBA" id="ARBA00022833"/>
    </source>
</evidence>
<evidence type="ECO:0000256" key="6">
    <source>
        <dbReference type="ARBA" id="ARBA00022665"/>
    </source>
</evidence>
<dbReference type="SMART" id="SM00430">
    <property type="entry name" value="HOLI"/>
    <property type="match status" value="1"/>
</dbReference>
<dbReference type="PROSITE" id="PS51843">
    <property type="entry name" value="NR_LBD"/>
    <property type="match status" value="1"/>
</dbReference>
<sequence length="784" mass="87262">ESEDLSLGGVWDSGALSGPLRFPLPKSLALTIRIGPVTQSSGQTNRQLSRNSVRFGVEKKQTGGGVSAPSMAQVLEEIFFPQKPAGNCADRLRNGAEAQITYGSGRAVCDMEKRCCQTAAAPQEELTADSRVGDSRSFPACATISETARELCKAVSVSLGLAMESNDAADMETVLPACSANDRDRGECLLGVSAVPVKFPGARAIDAAEYHDERPQPGQKQPVELFKSSDCSAPPHHLTLSHTSADDTKFTLCKADDLVPEEIDPLDSVRAASCPYAHSAHINFAHFGQVPERLYKPPDEPSDIAEATESKFGGYAPQHYGVKIKSEVPGSAGVLLGSNYTFNEKYNSEYWDGRQCVSAHSNGANDALCNPYERSAVRHEQWYYGGMAKIPYPNSSYMKSEVAYNDPRFESGREHTYPMEFFFPPQRTCLICSDEASGCHYGALTCGSCKVFFKRAAEGKQKYLCASKNDCTIDKLRRKNCPSCRLRKCFEAGMTLGARKLKKIGQQKNPEEDHLVQDLEVIHNASPKSGLTFNSQVVFLNILESIEPEVVNAGHDYCQPDSAATLLTSLNELGERQLVKVVKWAKGLPGFRNLHVDDQMTVIQQSWMGVMVFALGWRSYKNVNGRMLYFAPDLVFNEHRMQLSTMYEHCIRMRHLSQEFVLLQISQEEFLCMKALILFSILPVEGLKSQKYFDELRLTYINELDRIASYRMTNNCSQRFYQLTRLLDSLQMTVKKLHQFTFDLFVQAQSLPTKVSFPEMIGEIISVHVPKILAGLAKPILFHE</sequence>
<evidence type="ECO:0000256" key="10">
    <source>
        <dbReference type="ARBA" id="ARBA00023015"/>
    </source>
</evidence>
<dbReference type="GO" id="GO:0007283">
    <property type="term" value="P:spermatogenesis"/>
    <property type="evidence" value="ECO:0007669"/>
    <property type="project" value="Ensembl"/>
</dbReference>
<proteinExistence type="inferred from homology"/>
<dbReference type="FunCoup" id="H2U3E6">
    <property type="interactions" value="418"/>
</dbReference>
<dbReference type="PRINTS" id="PR00047">
    <property type="entry name" value="STROIDFINGER"/>
</dbReference>
<evidence type="ECO:0000256" key="4">
    <source>
        <dbReference type="ARBA" id="ARBA00016946"/>
    </source>
</evidence>
<comment type="subcellular location">
    <subcellularLocation>
        <location evidence="2">Cytoplasm</location>
    </subcellularLocation>
    <subcellularLocation>
        <location evidence="1 18">Nucleus</location>
    </subcellularLocation>
</comment>
<evidence type="ECO:0000256" key="17">
    <source>
        <dbReference type="ARBA" id="ARBA00031402"/>
    </source>
</evidence>
<dbReference type="GO" id="GO:0008270">
    <property type="term" value="F:zinc ion binding"/>
    <property type="evidence" value="ECO:0007669"/>
    <property type="project" value="UniProtKB-KW"/>
</dbReference>
<keyword evidence="22" id="KW-1185">Reference proteome</keyword>
<dbReference type="Gene3D" id="3.30.50.10">
    <property type="entry name" value="Erythroid Transcription Factor GATA-1, subunit A"/>
    <property type="match status" value="1"/>
</dbReference>
<dbReference type="Pfam" id="PF00104">
    <property type="entry name" value="Hormone_recep"/>
    <property type="match status" value="1"/>
</dbReference>
<dbReference type="Pfam" id="PF00105">
    <property type="entry name" value="zf-C4"/>
    <property type="match status" value="1"/>
</dbReference>
<dbReference type="GO" id="GO:0001556">
    <property type="term" value="P:oocyte maturation"/>
    <property type="evidence" value="ECO:0007669"/>
    <property type="project" value="Ensembl"/>
</dbReference>
<keyword evidence="12 18" id="KW-0238">DNA-binding</keyword>
<dbReference type="HOGENOM" id="CLU_016847_1_0_1"/>
<dbReference type="GO" id="GO:0051414">
    <property type="term" value="P:response to cortisol"/>
    <property type="evidence" value="ECO:0007669"/>
    <property type="project" value="UniProtKB-ARBA"/>
</dbReference>
<dbReference type="PROSITE" id="PS00031">
    <property type="entry name" value="NUCLEAR_REC_DBD_1"/>
    <property type="match status" value="1"/>
</dbReference>
<dbReference type="GO" id="GO:0001046">
    <property type="term" value="F:core promoter sequence-specific DNA binding"/>
    <property type="evidence" value="ECO:0007669"/>
    <property type="project" value="UniProtKB-ARBA"/>
</dbReference>
<evidence type="ECO:0000256" key="5">
    <source>
        <dbReference type="ARBA" id="ARBA00022490"/>
    </source>
</evidence>
<protein>
    <recommendedName>
        <fullName evidence="4">Androgen receptor</fullName>
    </recommendedName>
    <alternativeName>
        <fullName evidence="17">Dihydrotestosterone receptor</fullName>
    </alternativeName>
    <alternativeName>
        <fullName evidence="16">Nuclear receptor subfamily 3 group C member 4</fullName>
    </alternativeName>
</protein>
<evidence type="ECO:0000256" key="8">
    <source>
        <dbReference type="ARBA" id="ARBA00022771"/>
    </source>
</evidence>
<evidence type="ECO:0000256" key="12">
    <source>
        <dbReference type="ARBA" id="ARBA00023125"/>
    </source>
</evidence>
<dbReference type="InterPro" id="IPR001723">
    <property type="entry name" value="Nuclear_hrmn_rcpt"/>
</dbReference>
<evidence type="ECO:0000256" key="13">
    <source>
        <dbReference type="ARBA" id="ARBA00023163"/>
    </source>
</evidence>
<evidence type="ECO:0000259" key="19">
    <source>
        <dbReference type="PROSITE" id="PS51030"/>
    </source>
</evidence>
<dbReference type="PROSITE" id="PS51030">
    <property type="entry name" value="NUCLEAR_REC_DBD_2"/>
    <property type="match status" value="1"/>
</dbReference>
<dbReference type="OMA" id="RYNTQFW"/>
<dbReference type="STRING" id="31033.ENSTRUP00000031457"/>
<keyword evidence="8 18" id="KW-0863">Zinc-finger</keyword>
<dbReference type="GO" id="GO:0008049">
    <property type="term" value="P:male courtship behavior"/>
    <property type="evidence" value="ECO:0007669"/>
    <property type="project" value="Ensembl"/>
</dbReference>
<dbReference type="GeneTree" id="ENSGT00940000155516"/>
<keyword evidence="10 18" id="KW-0805">Transcription regulation</keyword>
<dbReference type="InParanoid" id="H2U3E6"/>
<keyword evidence="5" id="KW-0963">Cytoplasm</keyword>
<dbReference type="FunFam" id="1.10.565.10:FF:000004">
    <property type="entry name" value="Androgen receptor variant"/>
    <property type="match status" value="1"/>
</dbReference>
<dbReference type="InterPro" id="IPR000536">
    <property type="entry name" value="Nucl_hrmn_rcpt_lig-bd"/>
</dbReference>
<dbReference type="PRINTS" id="PR00398">
    <property type="entry name" value="STRDHORMONER"/>
</dbReference>
<dbReference type="CDD" id="cd07173">
    <property type="entry name" value="NR_DBD_AR"/>
    <property type="match status" value="1"/>
</dbReference>
<dbReference type="GO" id="GO:0005634">
    <property type="term" value="C:nucleus"/>
    <property type="evidence" value="ECO:0007669"/>
    <property type="project" value="UniProtKB-SubCell"/>
</dbReference>
<dbReference type="GO" id="GO:0010628">
    <property type="term" value="P:positive regulation of gene expression"/>
    <property type="evidence" value="ECO:0007669"/>
    <property type="project" value="UniProtKB-ARBA"/>
</dbReference>
<evidence type="ECO:0000256" key="15">
    <source>
        <dbReference type="ARBA" id="ARBA00023242"/>
    </source>
</evidence>
<evidence type="ECO:0000256" key="16">
    <source>
        <dbReference type="ARBA" id="ARBA00031165"/>
    </source>
</evidence>
<keyword evidence="15 18" id="KW-0539">Nucleus</keyword>
<dbReference type="Proteomes" id="UP000005226">
    <property type="component" value="Chromosome 15"/>
</dbReference>
<name>H2U3E6_TAKRU</name>
<dbReference type="PANTHER" id="PTHR48092">
    <property type="entry name" value="KNIRPS-RELATED PROTEIN-RELATED"/>
    <property type="match status" value="1"/>
</dbReference>
<evidence type="ECO:0000256" key="18">
    <source>
        <dbReference type="RuleBase" id="RU004334"/>
    </source>
</evidence>
<dbReference type="InterPro" id="IPR001628">
    <property type="entry name" value="Znf_hrmn_rcpt"/>
</dbReference>
<evidence type="ECO:0000256" key="3">
    <source>
        <dbReference type="ARBA" id="ARBA00005413"/>
    </source>
</evidence>
<dbReference type="SMART" id="SM00399">
    <property type="entry name" value="ZnF_C4"/>
    <property type="match status" value="1"/>
</dbReference>
<dbReference type="GO" id="GO:1990239">
    <property type="term" value="F:steroid hormone binding"/>
    <property type="evidence" value="ECO:0007669"/>
    <property type="project" value="UniProtKB-ARBA"/>
</dbReference>
<evidence type="ECO:0000256" key="7">
    <source>
        <dbReference type="ARBA" id="ARBA00022723"/>
    </source>
</evidence>
<feature type="domain" description="Nuclear receptor" evidence="19">
    <location>
        <begin position="426"/>
        <end position="501"/>
    </location>
</feature>
<reference evidence="21 22" key="1">
    <citation type="journal article" date="2011" name="Genome Biol. Evol.">
        <title>Integration of the genetic map and genome assembly of fugu facilitates insights into distinct features of genome evolution in teleosts and mammals.</title>
        <authorList>
            <person name="Kai W."/>
            <person name="Kikuchi K."/>
            <person name="Tohari S."/>
            <person name="Chew A.K."/>
            <person name="Tay A."/>
            <person name="Fujiwara A."/>
            <person name="Hosoya S."/>
            <person name="Suetake H."/>
            <person name="Naruse K."/>
            <person name="Brenner S."/>
            <person name="Suzuki Y."/>
            <person name="Venkatesh B."/>
        </authorList>
    </citation>
    <scope>NUCLEOTIDE SEQUENCE [LARGE SCALE GENOMIC DNA]</scope>
</reference>
<dbReference type="GO" id="GO:0005737">
    <property type="term" value="C:cytoplasm"/>
    <property type="evidence" value="ECO:0007669"/>
    <property type="project" value="UniProtKB-SubCell"/>
</dbReference>
<dbReference type="InterPro" id="IPR050200">
    <property type="entry name" value="Nuclear_hormone_rcpt_NR3"/>
</dbReference>
<dbReference type="eggNOG" id="KOG3575">
    <property type="taxonomic scope" value="Eukaryota"/>
</dbReference>
<reference evidence="21" key="3">
    <citation type="submission" date="2025-09" db="UniProtKB">
        <authorList>
            <consortium name="Ensembl"/>
        </authorList>
    </citation>
    <scope>IDENTIFICATION</scope>
</reference>
<dbReference type="Ensembl" id="ENSTRUT00000031580.3">
    <property type="protein sequence ID" value="ENSTRUP00000031457.3"/>
    <property type="gene ID" value="ENSTRUG00000012421.3"/>
</dbReference>
<dbReference type="GO" id="GO:0005497">
    <property type="term" value="F:androgen binding"/>
    <property type="evidence" value="ECO:0007669"/>
    <property type="project" value="Ensembl"/>
</dbReference>
<gene>
    <name evidence="21" type="primary">ar</name>
</gene>
<dbReference type="InterPro" id="IPR035500">
    <property type="entry name" value="NHR-like_dom_sf"/>
</dbReference>
<evidence type="ECO:0000256" key="1">
    <source>
        <dbReference type="ARBA" id="ARBA00004123"/>
    </source>
</evidence>
<dbReference type="GO" id="GO:1990794">
    <property type="term" value="C:basolateral part of cell"/>
    <property type="evidence" value="ECO:0007669"/>
    <property type="project" value="UniProtKB-ARBA"/>
</dbReference>
<dbReference type="AlphaFoldDB" id="H2U3E6"/>
<keyword evidence="9 18" id="KW-0862">Zinc</keyword>
<evidence type="ECO:0000256" key="14">
    <source>
        <dbReference type="ARBA" id="ARBA00023170"/>
    </source>
</evidence>
<organism evidence="21 22">
    <name type="scientific">Takifugu rubripes</name>
    <name type="common">Japanese pufferfish</name>
    <name type="synonym">Fugu rubripes</name>
    <dbReference type="NCBI Taxonomy" id="31033"/>
    <lineage>
        <taxon>Eukaryota</taxon>
        <taxon>Metazoa</taxon>
        <taxon>Chordata</taxon>
        <taxon>Craniata</taxon>
        <taxon>Vertebrata</taxon>
        <taxon>Euteleostomi</taxon>
        <taxon>Actinopterygii</taxon>
        <taxon>Neopterygii</taxon>
        <taxon>Teleostei</taxon>
        <taxon>Neoteleostei</taxon>
        <taxon>Acanthomorphata</taxon>
        <taxon>Eupercaria</taxon>
        <taxon>Tetraodontiformes</taxon>
        <taxon>Tetradontoidea</taxon>
        <taxon>Tetraodontidae</taxon>
        <taxon>Takifugu</taxon>
    </lineage>
</organism>
<evidence type="ECO:0000313" key="22">
    <source>
        <dbReference type="Proteomes" id="UP000005226"/>
    </source>
</evidence>
<keyword evidence="7 18" id="KW-0479">Metal-binding</keyword>
<evidence type="ECO:0000259" key="20">
    <source>
        <dbReference type="PROSITE" id="PS51843"/>
    </source>
</evidence>
<feature type="domain" description="NR LBD" evidence="20">
    <location>
        <begin position="534"/>
        <end position="763"/>
    </location>
</feature>
<evidence type="ECO:0000313" key="21">
    <source>
        <dbReference type="Ensembl" id="ENSTRUP00000031457.3"/>
    </source>
</evidence>
<keyword evidence="14 18" id="KW-0675">Receptor</keyword>
<accession>H2U3E6</accession>
<evidence type="ECO:0000256" key="2">
    <source>
        <dbReference type="ARBA" id="ARBA00004496"/>
    </source>
</evidence>
<dbReference type="GO" id="GO:0008584">
    <property type="term" value="P:male gonad development"/>
    <property type="evidence" value="ECO:0007669"/>
    <property type="project" value="Ensembl"/>
</dbReference>